<protein>
    <submittedName>
        <fullName evidence="3">Lipoprotein</fullName>
    </submittedName>
</protein>
<evidence type="ECO:0000313" key="3">
    <source>
        <dbReference type="EMBL" id="AJC49808.1"/>
    </source>
</evidence>
<feature type="chain" id="PRO_5002051634" evidence="2">
    <location>
        <begin position="20"/>
        <end position="536"/>
    </location>
</feature>
<accession>A0A0A8E719</accession>
<keyword evidence="2" id="KW-0732">Signal</keyword>
<feature type="region of interest" description="Disordered" evidence="1">
    <location>
        <begin position="73"/>
        <end position="100"/>
    </location>
</feature>
<evidence type="ECO:0000256" key="2">
    <source>
        <dbReference type="SAM" id="SignalP"/>
    </source>
</evidence>
<feature type="region of interest" description="Disordered" evidence="1">
    <location>
        <begin position="29"/>
        <end position="54"/>
    </location>
</feature>
<dbReference type="EMBL" id="CP007585">
    <property type="protein sequence ID" value="AJC49808.1"/>
    <property type="molecule type" value="Genomic_DNA"/>
</dbReference>
<gene>
    <name evidence="3" type="ORF">MYF_01380</name>
</gene>
<dbReference type="PROSITE" id="PS51257">
    <property type="entry name" value="PROKAR_LIPOPROTEIN"/>
    <property type="match status" value="1"/>
</dbReference>
<keyword evidence="4" id="KW-1185">Reference proteome</keyword>
<dbReference type="Proteomes" id="UP000031129">
    <property type="component" value="Chromosome"/>
</dbReference>
<dbReference type="AlphaFoldDB" id="A0A0A8E719"/>
<feature type="compositionally biased region" description="Polar residues" evidence="1">
    <location>
        <begin position="83"/>
        <end position="100"/>
    </location>
</feature>
<organism evidence="3 4">
    <name type="scientific">Mesomycoplasma flocculare ATCC 27399</name>
    <dbReference type="NCBI Taxonomy" id="743971"/>
    <lineage>
        <taxon>Bacteria</taxon>
        <taxon>Bacillati</taxon>
        <taxon>Mycoplasmatota</taxon>
        <taxon>Mycoplasmoidales</taxon>
        <taxon>Metamycoplasmataceae</taxon>
        <taxon>Mesomycoplasma</taxon>
    </lineage>
</organism>
<dbReference type="OrthoDB" id="401396at2"/>
<dbReference type="NCBIfam" id="NF045845">
    <property type="entry name" value="Mhp366_Mhp367_fam"/>
    <property type="match status" value="1"/>
</dbReference>
<proteinExistence type="predicted"/>
<keyword evidence="3" id="KW-0449">Lipoprotein</keyword>
<evidence type="ECO:0000256" key="1">
    <source>
        <dbReference type="SAM" id="MobiDB-lite"/>
    </source>
</evidence>
<reference evidence="3 4" key="1">
    <citation type="journal article" date="2015" name="Genome Announc.">
        <title>Complete Genome Sequence of Mycoplasma flocculare Strain Ms42T (ATCC 27399T).</title>
        <authorList>
            <person name="Calcutt M.J."/>
            <person name="Foecking M.F."/>
            <person name="Heidari M.B."/>
            <person name="McIntosh M.A."/>
        </authorList>
    </citation>
    <scope>NUCLEOTIDE SEQUENCE [LARGE SCALE GENOMIC DNA]</scope>
    <source>
        <strain evidence="4">ATCC 27399</strain>
    </source>
</reference>
<name>A0A0A8E719_MESFC</name>
<feature type="compositionally biased region" description="Basic and acidic residues" evidence="1">
    <location>
        <begin position="34"/>
        <end position="48"/>
    </location>
</feature>
<evidence type="ECO:0000313" key="4">
    <source>
        <dbReference type="Proteomes" id="UP000031129"/>
    </source>
</evidence>
<sequence length="536" mass="62208">MKKIAKYFLVLSTMSPFLALSCTSRIETSQTKKNTTEIKNEETAKNENKLGLAEGPKVSTVEKNNQKLDLINSENKAEKTENKSANNHFKPESANNSTEEASFDFAKVNKNSLKIDTDALEKVSESDFSKNEAKNVVKTPTYFQYQLKNWENVVKKENENAFLGQKNENLNIYLLKKISANLIDNIEAKKNYFSYFNPHKVSNYYNLPWFGFKSDQPEDTRYADIFTRNIRFAAGTAVFLNANSEKAAFLTNKHVIGDSTFPFWKLMNKKVYTNQLNAKLIKFMQYYDEFKFKELDNRILFRLWESKWLYDNKKLMNNSARLKIPELDSYMKNLYANYFKEKKDFENFGLDVGIFYFNYAKFIKDVEDLIAYYKSKKEFLNSIQSLKDGKFENFVADFNEFKKYWGKISKFEPLKISDKSWESEDFDYTTKIGLFWAQNFTSKNVFKGINFRTDSENPKLIAANFFATNGPGASGSGIFNADGSLAFINRTILTTDGKAYSLFYDQFGLTSHMTSGIALKTRNYNLVDEIYKAYLE</sequence>
<dbReference type="RefSeq" id="WP_039387558.1">
    <property type="nucleotide sequence ID" value="NZ_CP007585.1"/>
</dbReference>
<dbReference type="KEGG" id="mfq:MYF_01380"/>
<feature type="signal peptide" evidence="2">
    <location>
        <begin position="1"/>
        <end position="19"/>
    </location>
</feature>
<dbReference type="HOGENOM" id="CLU_027063_0_0_14"/>